<dbReference type="InterPro" id="IPR050832">
    <property type="entry name" value="Bact_Acetyltransf"/>
</dbReference>
<dbReference type="GO" id="GO:0016747">
    <property type="term" value="F:acyltransferase activity, transferring groups other than amino-acyl groups"/>
    <property type="evidence" value="ECO:0007669"/>
    <property type="project" value="InterPro"/>
</dbReference>
<dbReference type="PANTHER" id="PTHR43877">
    <property type="entry name" value="AMINOALKYLPHOSPHONATE N-ACETYLTRANSFERASE-RELATED-RELATED"/>
    <property type="match status" value="1"/>
</dbReference>
<dbReference type="RefSeq" id="WP_176967676.1">
    <property type="nucleotide sequence ID" value="NZ_FNNC01000002.1"/>
</dbReference>
<dbReference type="SUPFAM" id="SSF55729">
    <property type="entry name" value="Acyl-CoA N-acyltransferases (Nat)"/>
    <property type="match status" value="1"/>
</dbReference>
<sequence>MKEILEAGPSEAALINAIMYEAFWEYRNESPPSGAIQETTEAIQAEMEQGERAAVWWKDGEAAAMIRFRPEENYIYFHRLSVRPSYRGNGAAAALVRWVEEAALKEKFEGVYCKVRASTPQNVQMYLRMGYENIREYTAEKEGQPPFGVVVMAKLL</sequence>
<evidence type="ECO:0000256" key="2">
    <source>
        <dbReference type="ARBA" id="ARBA00023315"/>
    </source>
</evidence>
<proteinExistence type="predicted"/>
<dbReference type="AlphaFoldDB" id="A0A1H2T469"/>
<dbReference type="Proteomes" id="UP000199488">
    <property type="component" value="Unassembled WGS sequence"/>
</dbReference>
<gene>
    <name evidence="4" type="ORF">SAMN05421781_1240</name>
</gene>
<dbReference type="Pfam" id="PF00583">
    <property type="entry name" value="Acetyltransf_1"/>
    <property type="match status" value="1"/>
</dbReference>
<dbReference type="InterPro" id="IPR016181">
    <property type="entry name" value="Acyl_CoA_acyltransferase"/>
</dbReference>
<dbReference type="CDD" id="cd04301">
    <property type="entry name" value="NAT_SF"/>
    <property type="match status" value="1"/>
</dbReference>
<keyword evidence="1 4" id="KW-0808">Transferase</keyword>
<name>A0A1H2T469_9BACI</name>
<keyword evidence="2" id="KW-0012">Acyltransferase</keyword>
<dbReference type="InterPro" id="IPR000182">
    <property type="entry name" value="GNAT_dom"/>
</dbReference>
<accession>A0A1H2T469</accession>
<evidence type="ECO:0000259" key="3">
    <source>
        <dbReference type="PROSITE" id="PS51186"/>
    </source>
</evidence>
<keyword evidence="5" id="KW-1185">Reference proteome</keyword>
<organism evidence="4 5">
    <name type="scientific">Marinococcus luteus</name>
    <dbReference type="NCBI Taxonomy" id="1122204"/>
    <lineage>
        <taxon>Bacteria</taxon>
        <taxon>Bacillati</taxon>
        <taxon>Bacillota</taxon>
        <taxon>Bacilli</taxon>
        <taxon>Bacillales</taxon>
        <taxon>Bacillaceae</taxon>
        <taxon>Marinococcus</taxon>
    </lineage>
</organism>
<protein>
    <submittedName>
        <fullName evidence="4">Predicted N-acetyltransferase YhbS</fullName>
    </submittedName>
</protein>
<evidence type="ECO:0000313" key="4">
    <source>
        <dbReference type="EMBL" id="SDW38756.1"/>
    </source>
</evidence>
<dbReference type="Gene3D" id="3.40.630.30">
    <property type="match status" value="1"/>
</dbReference>
<evidence type="ECO:0000313" key="5">
    <source>
        <dbReference type="Proteomes" id="UP000199488"/>
    </source>
</evidence>
<dbReference type="STRING" id="1122204.SAMN05421781_1240"/>
<dbReference type="PANTHER" id="PTHR43877:SF2">
    <property type="entry name" value="AMINOALKYLPHOSPHONATE N-ACETYLTRANSFERASE-RELATED"/>
    <property type="match status" value="1"/>
</dbReference>
<evidence type="ECO:0000256" key="1">
    <source>
        <dbReference type="ARBA" id="ARBA00022679"/>
    </source>
</evidence>
<dbReference type="PROSITE" id="PS51186">
    <property type="entry name" value="GNAT"/>
    <property type="match status" value="1"/>
</dbReference>
<feature type="domain" description="N-acetyltransferase" evidence="3">
    <location>
        <begin position="2"/>
        <end position="156"/>
    </location>
</feature>
<reference evidence="4 5" key="1">
    <citation type="submission" date="2016-10" db="EMBL/GenBank/DDBJ databases">
        <authorList>
            <person name="de Groot N.N."/>
        </authorList>
    </citation>
    <scope>NUCLEOTIDE SEQUENCE [LARGE SCALE GENOMIC DNA]</scope>
    <source>
        <strain evidence="4 5">DSM 23126</strain>
    </source>
</reference>
<dbReference type="EMBL" id="FNNC01000002">
    <property type="protein sequence ID" value="SDW38756.1"/>
    <property type="molecule type" value="Genomic_DNA"/>
</dbReference>